<feature type="domain" description="SpoVT-AbrB" evidence="9">
    <location>
        <begin position="47"/>
        <end position="89"/>
    </location>
</feature>
<comment type="caution">
    <text evidence="10">The sequence shown here is derived from an EMBL/GenBank/DDBJ whole genome shotgun (WGS) entry which is preliminary data.</text>
</comment>
<keyword evidence="5 7" id="KW-0238">DNA-binding</keyword>
<dbReference type="GO" id="GO:0005737">
    <property type="term" value="C:cytoplasm"/>
    <property type="evidence" value="ECO:0007669"/>
    <property type="project" value="UniProtKB-UniRule"/>
</dbReference>
<dbReference type="SUPFAM" id="SSF89447">
    <property type="entry name" value="AbrB/MazE/MraZ-like"/>
    <property type="match status" value="1"/>
</dbReference>
<evidence type="ECO:0000256" key="1">
    <source>
        <dbReference type="ARBA" id="ARBA00013860"/>
    </source>
</evidence>
<dbReference type="GO" id="GO:0009295">
    <property type="term" value="C:nucleoid"/>
    <property type="evidence" value="ECO:0007669"/>
    <property type="project" value="UniProtKB-SubCell"/>
</dbReference>
<keyword evidence="2 7" id="KW-0963">Cytoplasm</keyword>
<name>U1R934_9BIFI</name>
<dbReference type="InterPro" id="IPR035644">
    <property type="entry name" value="MraZ_C"/>
</dbReference>
<dbReference type="AlphaFoldDB" id="U1R934"/>
<keyword evidence="11" id="KW-1185">Reference proteome</keyword>
<dbReference type="InterPro" id="IPR007159">
    <property type="entry name" value="SpoVT-AbrB_dom"/>
</dbReference>
<feature type="domain" description="SpoVT-AbrB" evidence="9">
    <location>
        <begin position="118"/>
        <end position="161"/>
    </location>
</feature>
<proteinExistence type="inferred from homology"/>
<dbReference type="InterPro" id="IPR038619">
    <property type="entry name" value="MraZ_sf"/>
</dbReference>
<evidence type="ECO:0000256" key="8">
    <source>
        <dbReference type="SAM" id="MobiDB-lite"/>
    </source>
</evidence>
<reference evidence="10 11" key="1">
    <citation type="submission" date="2013-08" db="EMBL/GenBank/DDBJ databases">
        <authorList>
            <person name="Weinstock G."/>
            <person name="Sodergren E."/>
            <person name="Wylie T."/>
            <person name="Fulton L."/>
            <person name="Fulton R."/>
            <person name="Fronick C."/>
            <person name="O'Laughlin M."/>
            <person name="Godfrey J."/>
            <person name="Miner T."/>
            <person name="Herter B."/>
            <person name="Appelbaum E."/>
            <person name="Cordes M."/>
            <person name="Lek S."/>
            <person name="Wollam A."/>
            <person name="Pepin K.H."/>
            <person name="Palsikar V.B."/>
            <person name="Mitreva M."/>
            <person name="Wilson R.K."/>
        </authorList>
    </citation>
    <scope>NUCLEOTIDE SEQUENCE [LARGE SCALE GENOMIC DNA]</scope>
    <source>
        <strain evidence="10 11">F0580</strain>
    </source>
</reference>
<dbReference type="Pfam" id="PF02381">
    <property type="entry name" value="MraZ"/>
    <property type="match status" value="2"/>
</dbReference>
<dbReference type="InterPro" id="IPR020603">
    <property type="entry name" value="MraZ_dom"/>
</dbReference>
<dbReference type="PANTHER" id="PTHR34701">
    <property type="entry name" value="TRANSCRIPTIONAL REGULATOR MRAZ"/>
    <property type="match status" value="1"/>
</dbReference>
<protein>
    <recommendedName>
        <fullName evidence="1 7">Transcriptional regulator MraZ</fullName>
    </recommendedName>
</protein>
<keyword evidence="4 7" id="KW-0805">Transcription regulation</keyword>
<keyword evidence="6 7" id="KW-0804">Transcription</keyword>
<dbReference type="CDD" id="cd16321">
    <property type="entry name" value="MraZ_C"/>
    <property type="match status" value="1"/>
</dbReference>
<evidence type="ECO:0000256" key="6">
    <source>
        <dbReference type="ARBA" id="ARBA00023163"/>
    </source>
</evidence>
<dbReference type="InterPro" id="IPR037914">
    <property type="entry name" value="SpoVT-AbrB_sf"/>
</dbReference>
<evidence type="ECO:0000259" key="9">
    <source>
        <dbReference type="PROSITE" id="PS51740"/>
    </source>
</evidence>
<accession>U1R934</accession>
<evidence type="ECO:0000313" key="11">
    <source>
        <dbReference type="Proteomes" id="UP000016519"/>
    </source>
</evidence>
<feature type="region of interest" description="Disordered" evidence="8">
    <location>
        <begin position="1"/>
        <end position="36"/>
    </location>
</feature>
<organism evidence="10 11">
    <name type="scientific">Alloscardovia omnicolens F0580</name>
    <dbReference type="NCBI Taxonomy" id="1321816"/>
    <lineage>
        <taxon>Bacteria</taxon>
        <taxon>Bacillati</taxon>
        <taxon>Actinomycetota</taxon>
        <taxon>Actinomycetes</taxon>
        <taxon>Bifidobacteriales</taxon>
        <taxon>Bifidobacteriaceae</taxon>
        <taxon>Alloscardovia</taxon>
    </lineage>
</organism>
<dbReference type="STRING" id="419015.HMPREF3214_01013"/>
<evidence type="ECO:0000256" key="4">
    <source>
        <dbReference type="ARBA" id="ARBA00023015"/>
    </source>
</evidence>
<dbReference type="EMBL" id="AWSI01000032">
    <property type="protein sequence ID" value="ERH30526.1"/>
    <property type="molecule type" value="Genomic_DNA"/>
</dbReference>
<dbReference type="InterPro" id="IPR035642">
    <property type="entry name" value="MraZ_N"/>
</dbReference>
<dbReference type="HAMAP" id="MF_01008">
    <property type="entry name" value="MraZ"/>
    <property type="match status" value="1"/>
</dbReference>
<dbReference type="PROSITE" id="PS51740">
    <property type="entry name" value="SPOVT_ABRB"/>
    <property type="match status" value="2"/>
</dbReference>
<evidence type="ECO:0000256" key="7">
    <source>
        <dbReference type="HAMAP-Rule" id="MF_01008"/>
    </source>
</evidence>
<comment type="subunit">
    <text evidence="7">Forms oligomers.</text>
</comment>
<comment type="similarity">
    <text evidence="7">Belongs to the MraZ family.</text>
</comment>
<dbReference type="PANTHER" id="PTHR34701:SF1">
    <property type="entry name" value="TRANSCRIPTIONAL REGULATOR MRAZ"/>
    <property type="match status" value="1"/>
</dbReference>
<gene>
    <name evidence="7" type="primary">mraZ</name>
    <name evidence="10" type="ORF">HMPREF9244_01017</name>
</gene>
<evidence type="ECO:0000256" key="5">
    <source>
        <dbReference type="ARBA" id="ARBA00023125"/>
    </source>
</evidence>
<dbReference type="NCBIfam" id="TIGR00242">
    <property type="entry name" value="division/cell wall cluster transcriptional repressor MraZ"/>
    <property type="match status" value="1"/>
</dbReference>
<dbReference type="CDD" id="cd16320">
    <property type="entry name" value="MraZ_N"/>
    <property type="match status" value="1"/>
</dbReference>
<dbReference type="InterPro" id="IPR003444">
    <property type="entry name" value="MraZ"/>
</dbReference>
<dbReference type="GO" id="GO:2000143">
    <property type="term" value="P:negative regulation of DNA-templated transcription initiation"/>
    <property type="evidence" value="ECO:0007669"/>
    <property type="project" value="TreeGrafter"/>
</dbReference>
<evidence type="ECO:0000313" key="10">
    <source>
        <dbReference type="EMBL" id="ERH30526.1"/>
    </source>
</evidence>
<dbReference type="GO" id="GO:0000976">
    <property type="term" value="F:transcription cis-regulatory region binding"/>
    <property type="evidence" value="ECO:0007669"/>
    <property type="project" value="TreeGrafter"/>
</dbReference>
<dbReference type="Gene3D" id="3.40.1550.20">
    <property type="entry name" value="Transcriptional regulator MraZ domain"/>
    <property type="match status" value="1"/>
</dbReference>
<keyword evidence="3" id="KW-0677">Repeat</keyword>
<comment type="subcellular location">
    <subcellularLocation>
        <location evidence="7">Cytoplasm</location>
        <location evidence="7">Nucleoid</location>
    </subcellularLocation>
</comment>
<dbReference type="GO" id="GO:0003700">
    <property type="term" value="F:DNA-binding transcription factor activity"/>
    <property type="evidence" value="ECO:0007669"/>
    <property type="project" value="UniProtKB-UniRule"/>
</dbReference>
<evidence type="ECO:0000256" key="3">
    <source>
        <dbReference type="ARBA" id="ARBA00022737"/>
    </source>
</evidence>
<dbReference type="HOGENOM" id="CLU_107907_0_0_11"/>
<evidence type="ECO:0000256" key="2">
    <source>
        <dbReference type="ARBA" id="ARBA00022490"/>
    </source>
</evidence>
<dbReference type="PATRIC" id="fig|1321816.3.peg.898"/>
<dbReference type="Proteomes" id="UP000016519">
    <property type="component" value="Unassembled WGS sequence"/>
</dbReference>
<sequence>MPENTGVGDVFATHGGSAEFGEPMGNGAQNTQNEGKNLPLPDLLLGTYTPKIDAKGRVAIPAKMRSQLGEGCVLARGQERCVYILPNDEFRRIAQQIQHISLSNKAARNYLRVFLSGAVDLEPDKQGRVMVPQMLRSYANLGDDVVLIGVGTRAELWNREDWEKYLADQEDDYSNMADDVLPVGDFAW</sequence>